<dbReference type="InterPro" id="IPR012467">
    <property type="entry name" value="DUF1684"/>
</dbReference>
<dbReference type="GeneID" id="73044544"/>
<dbReference type="Pfam" id="PF07920">
    <property type="entry name" value="DUF1684"/>
    <property type="match status" value="1"/>
</dbReference>
<sequence length="194" mass="22330">MTDSATDEDADSTDADFDVEEWRERLRAHRAEKDEFFADHPQSPIPPEEREDFESLDYFEPDPDYRVTATVEVHERPDPVEMDVTAGAPQRYLRIATLHFDLDGEEYEVAGYRQREDGEGLFVPFRDKTTGQQTYENGRYMEFEAEGGLEDGTEMVLDFNLAYSPFCAYSETFACPLPPEENWLDAEILAGEKT</sequence>
<dbReference type="Proteomes" id="UP001595945">
    <property type="component" value="Unassembled WGS sequence"/>
</dbReference>
<feature type="region of interest" description="Disordered" evidence="1">
    <location>
        <begin position="1"/>
        <end position="20"/>
    </location>
</feature>
<evidence type="ECO:0000313" key="2">
    <source>
        <dbReference type="EMBL" id="MFC4824758.1"/>
    </source>
</evidence>
<evidence type="ECO:0000313" key="3">
    <source>
        <dbReference type="Proteomes" id="UP001595945"/>
    </source>
</evidence>
<feature type="compositionally biased region" description="Acidic residues" evidence="1">
    <location>
        <begin position="1"/>
        <end position="19"/>
    </location>
</feature>
<proteinExistence type="predicted"/>
<dbReference type="EMBL" id="JBHSHT010000001">
    <property type="protein sequence ID" value="MFC4824758.1"/>
    <property type="molecule type" value="Genomic_DNA"/>
</dbReference>
<accession>A0ABD5Q2B8</accession>
<name>A0ABD5Q2B8_9EURY</name>
<keyword evidence="3" id="KW-1185">Reference proteome</keyword>
<reference evidence="2 3" key="1">
    <citation type="journal article" date="2019" name="Int. J. Syst. Evol. Microbiol.">
        <title>The Global Catalogue of Microorganisms (GCM) 10K type strain sequencing project: providing services to taxonomists for standard genome sequencing and annotation.</title>
        <authorList>
            <consortium name="The Broad Institute Genomics Platform"/>
            <consortium name="The Broad Institute Genome Sequencing Center for Infectious Disease"/>
            <person name="Wu L."/>
            <person name="Ma J."/>
        </authorList>
    </citation>
    <scope>NUCLEOTIDE SEQUENCE [LARGE SCALE GENOMIC DNA]</scope>
    <source>
        <strain evidence="2 3">XZYJ18</strain>
    </source>
</reference>
<protein>
    <submittedName>
        <fullName evidence="2">DUF1684 domain-containing protein</fullName>
    </submittedName>
</protein>
<comment type="caution">
    <text evidence="2">The sequence shown here is derived from an EMBL/GenBank/DDBJ whole genome shotgun (WGS) entry which is preliminary data.</text>
</comment>
<evidence type="ECO:0000256" key="1">
    <source>
        <dbReference type="SAM" id="MobiDB-lite"/>
    </source>
</evidence>
<organism evidence="2 3">
    <name type="scientific">Halorussus aquaticus</name>
    <dbReference type="NCBI Taxonomy" id="2953748"/>
    <lineage>
        <taxon>Archaea</taxon>
        <taxon>Methanobacteriati</taxon>
        <taxon>Methanobacteriota</taxon>
        <taxon>Stenosarchaea group</taxon>
        <taxon>Halobacteria</taxon>
        <taxon>Halobacteriales</taxon>
        <taxon>Haladaptataceae</taxon>
        <taxon>Halorussus</taxon>
    </lineage>
</organism>
<dbReference type="PANTHER" id="PTHR41913:SF1">
    <property type="entry name" value="DUF1684 DOMAIN-CONTAINING PROTEIN"/>
    <property type="match status" value="1"/>
</dbReference>
<dbReference type="PANTHER" id="PTHR41913">
    <property type="entry name" value="DUF1684 DOMAIN-CONTAINING PROTEIN"/>
    <property type="match status" value="1"/>
</dbReference>
<dbReference type="Gene3D" id="6.10.250.1680">
    <property type="match status" value="1"/>
</dbReference>
<dbReference type="AlphaFoldDB" id="A0ABD5Q2B8"/>
<dbReference type="RefSeq" id="WP_254269521.1">
    <property type="nucleotide sequence ID" value="NZ_CP100400.1"/>
</dbReference>
<gene>
    <name evidence="2" type="ORF">ACFO9K_10850</name>
</gene>